<evidence type="ECO:0000256" key="1">
    <source>
        <dbReference type="ARBA" id="ARBA00023125"/>
    </source>
</evidence>
<dbReference type="SUPFAM" id="SSF47413">
    <property type="entry name" value="lambda repressor-like DNA-binding domains"/>
    <property type="match status" value="1"/>
</dbReference>
<organism evidence="3 4">
    <name type="scientific">Clostridium botulinum</name>
    <dbReference type="NCBI Taxonomy" id="1491"/>
    <lineage>
        <taxon>Bacteria</taxon>
        <taxon>Bacillati</taxon>
        <taxon>Bacillota</taxon>
        <taxon>Clostridia</taxon>
        <taxon>Eubacteriales</taxon>
        <taxon>Clostridiaceae</taxon>
        <taxon>Clostridium</taxon>
    </lineage>
</organism>
<dbReference type="EMBL" id="CP027776">
    <property type="protein sequence ID" value="AVP63907.1"/>
    <property type="molecule type" value="Genomic_DNA"/>
</dbReference>
<name>A0AAU8YUK2_CLOBO</name>
<protein>
    <submittedName>
        <fullName evidence="3">XRE family transcriptional regulator</fullName>
    </submittedName>
</protein>
<evidence type="ECO:0000313" key="4">
    <source>
        <dbReference type="Proteomes" id="UP000238070"/>
    </source>
</evidence>
<dbReference type="Pfam" id="PF01381">
    <property type="entry name" value="HTH_3"/>
    <property type="match status" value="1"/>
</dbReference>
<reference evidence="3 4" key="1">
    <citation type="submission" date="2018-01" db="EMBL/GenBank/DDBJ databases">
        <title>Genetic Diversity of Clostridium botulinum in seafood.</title>
        <authorList>
            <person name="Athira V."/>
            <person name="Arun Jyothi P.V."/>
            <person name="Lalitha K.V."/>
            <person name="Joseph T.C."/>
        </authorList>
    </citation>
    <scope>NUCLEOTIDE SEQUENCE [LARGE SCALE GENOMIC DNA]</scope>
    <source>
        <strain evidence="3 4">Mfbjulcb5</strain>
    </source>
</reference>
<dbReference type="CDD" id="cd00093">
    <property type="entry name" value="HTH_XRE"/>
    <property type="match status" value="1"/>
</dbReference>
<evidence type="ECO:0000259" key="2">
    <source>
        <dbReference type="PROSITE" id="PS50943"/>
    </source>
</evidence>
<dbReference type="SMART" id="SM00530">
    <property type="entry name" value="HTH_XRE"/>
    <property type="match status" value="1"/>
</dbReference>
<proteinExistence type="predicted"/>
<dbReference type="RefSeq" id="WP_003495325.1">
    <property type="nucleotide sequence ID" value="NZ_UFWX01000001.1"/>
</dbReference>
<dbReference type="PANTHER" id="PTHR46558:SF11">
    <property type="entry name" value="HTH-TYPE TRANSCRIPTIONAL REGULATOR XRE"/>
    <property type="match status" value="1"/>
</dbReference>
<dbReference type="Gene3D" id="1.10.260.40">
    <property type="entry name" value="lambda repressor-like DNA-binding domains"/>
    <property type="match status" value="1"/>
</dbReference>
<dbReference type="InterPro" id="IPR001387">
    <property type="entry name" value="Cro/C1-type_HTH"/>
</dbReference>
<gene>
    <name evidence="3" type="ORF">C3B64_06440</name>
</gene>
<dbReference type="PANTHER" id="PTHR46558">
    <property type="entry name" value="TRACRIPTIONAL REGULATORY PROTEIN-RELATED-RELATED"/>
    <property type="match status" value="1"/>
</dbReference>
<dbReference type="PROSITE" id="PS50943">
    <property type="entry name" value="HTH_CROC1"/>
    <property type="match status" value="1"/>
</dbReference>
<feature type="domain" description="HTH cro/C1-type" evidence="2">
    <location>
        <begin position="13"/>
        <end position="67"/>
    </location>
</feature>
<dbReference type="AlphaFoldDB" id="A0AAU8YUK2"/>
<accession>A0AAU8YUK2</accession>
<dbReference type="InterPro" id="IPR010982">
    <property type="entry name" value="Lambda_DNA-bd_dom_sf"/>
</dbReference>
<keyword evidence="1" id="KW-0238">DNA-binding</keyword>
<sequence length="73" mass="8418">MIQENKIIIGKILRESREKKNITQEKLSKKVGISRSYLSDLENGRYSPSSEKLLLLAKFLDLDINSLINKIKN</sequence>
<dbReference type="Proteomes" id="UP000238070">
    <property type="component" value="Chromosome"/>
</dbReference>
<dbReference type="GO" id="GO:0003677">
    <property type="term" value="F:DNA binding"/>
    <property type="evidence" value="ECO:0007669"/>
    <property type="project" value="UniProtKB-KW"/>
</dbReference>
<evidence type="ECO:0000313" key="3">
    <source>
        <dbReference type="EMBL" id="AVP63907.1"/>
    </source>
</evidence>